<dbReference type="EMBL" id="JADIKD010000004">
    <property type="protein sequence ID" value="MFK2915702.1"/>
    <property type="molecule type" value="Genomic_DNA"/>
</dbReference>
<evidence type="ECO:0000259" key="2">
    <source>
        <dbReference type="Pfam" id="PF22148"/>
    </source>
</evidence>
<dbReference type="Proteomes" id="UP001620408">
    <property type="component" value="Unassembled WGS sequence"/>
</dbReference>
<dbReference type="PROSITE" id="PS51257">
    <property type="entry name" value="PROKAR_LIPOPROTEIN"/>
    <property type="match status" value="1"/>
</dbReference>
<name>A0ABW8JYH4_9GAMM</name>
<comment type="caution">
    <text evidence="3">The sequence shown here is derived from an EMBL/GenBank/DDBJ whole genome shotgun (WGS) entry which is preliminary data.</text>
</comment>
<keyword evidence="4" id="KW-1185">Reference proteome</keyword>
<dbReference type="InterPro" id="IPR054399">
    <property type="entry name" value="Fervidolysin-like_N_prodom"/>
</dbReference>
<sequence length="125" mass="13164">MPTRRLLFRALLLLPLSTGAACAHPAGNPPAMPDTQVSAAKPAPVQLIVSFKDDVSPAAMADASRAVGATLVRSMDWAHAIVVTLPADMSAEQGISRFKAQPGVMGVEMDRRLQVNPIRGPKIGK</sequence>
<reference evidence="3 4" key="1">
    <citation type="submission" date="2020-10" db="EMBL/GenBank/DDBJ databases">
        <title>Phylogeny of dyella-like bacteria.</title>
        <authorList>
            <person name="Fu J."/>
        </authorList>
    </citation>
    <scope>NUCLEOTIDE SEQUENCE [LARGE SCALE GENOMIC DNA]</scope>
    <source>
        <strain evidence="3 4">BB4</strain>
    </source>
</reference>
<evidence type="ECO:0000313" key="4">
    <source>
        <dbReference type="Proteomes" id="UP001620408"/>
    </source>
</evidence>
<organism evidence="3 4">
    <name type="scientific">Dyella koreensis</name>
    <dbReference type="NCBI Taxonomy" id="311235"/>
    <lineage>
        <taxon>Bacteria</taxon>
        <taxon>Pseudomonadati</taxon>
        <taxon>Pseudomonadota</taxon>
        <taxon>Gammaproteobacteria</taxon>
        <taxon>Lysobacterales</taxon>
        <taxon>Rhodanobacteraceae</taxon>
        <taxon>Dyella</taxon>
    </lineage>
</organism>
<evidence type="ECO:0000313" key="3">
    <source>
        <dbReference type="EMBL" id="MFK2915702.1"/>
    </source>
</evidence>
<protein>
    <recommendedName>
        <fullName evidence="2">Fervidolysin-like N-terminal prodomain domain-containing protein</fullName>
    </recommendedName>
</protein>
<feature type="domain" description="Fervidolysin-like N-terminal prodomain" evidence="2">
    <location>
        <begin position="31"/>
        <end position="108"/>
    </location>
</feature>
<feature type="chain" id="PRO_5045774062" description="Fervidolysin-like N-terminal prodomain domain-containing protein" evidence="1">
    <location>
        <begin position="24"/>
        <end position="125"/>
    </location>
</feature>
<gene>
    <name evidence="3" type="ORF">ISS97_00390</name>
</gene>
<evidence type="ECO:0000256" key="1">
    <source>
        <dbReference type="SAM" id="SignalP"/>
    </source>
</evidence>
<accession>A0ABW8JYH4</accession>
<proteinExistence type="predicted"/>
<dbReference type="Pfam" id="PF22148">
    <property type="entry name" value="Fervidolysin_NPro-like"/>
    <property type="match status" value="1"/>
</dbReference>
<keyword evidence="1" id="KW-0732">Signal</keyword>
<dbReference type="RefSeq" id="WP_379987349.1">
    <property type="nucleotide sequence ID" value="NZ_JADIKD010000004.1"/>
</dbReference>
<feature type="signal peptide" evidence="1">
    <location>
        <begin position="1"/>
        <end position="23"/>
    </location>
</feature>